<keyword evidence="5" id="KW-1185">Reference proteome</keyword>
<evidence type="ECO:0000256" key="2">
    <source>
        <dbReference type="RuleBase" id="RU003750"/>
    </source>
</evidence>
<dbReference type="Gene3D" id="1.20.120.1760">
    <property type="match status" value="1"/>
</dbReference>
<keyword evidence="3" id="KW-0812">Transmembrane</keyword>
<reference evidence="4" key="1">
    <citation type="submission" date="2021-06" db="EMBL/GenBank/DDBJ databases">
        <title>Genome-based taxonomic framework of Microbacterium strains isolated from marine environment, the description of four new species and reclassification of four preexisting species.</title>
        <authorList>
            <person name="Lee S.D."/>
            <person name="Kim S.-M."/>
            <person name="Byeon Y.-S."/>
            <person name="Yang H.L."/>
            <person name="Kim I.S."/>
        </authorList>
    </citation>
    <scope>NUCLEOTIDE SEQUENCE</scope>
    <source>
        <strain evidence="4">KACC 20510</strain>
    </source>
</reference>
<dbReference type="PROSITE" id="PS00379">
    <property type="entry name" value="CDP_ALCOHOL_P_TRANSF"/>
    <property type="match status" value="1"/>
</dbReference>
<dbReference type="InterPro" id="IPR000462">
    <property type="entry name" value="CDP-OH_P_trans"/>
</dbReference>
<accession>A0ABT8FTI8</accession>
<evidence type="ECO:0000313" key="5">
    <source>
        <dbReference type="Proteomes" id="UP001172731"/>
    </source>
</evidence>
<feature type="transmembrane region" description="Helical" evidence="3">
    <location>
        <begin position="51"/>
        <end position="73"/>
    </location>
</feature>
<sequence length="249" mass="25460">MTQLRLANAPSAARPTRPAGRLGGIAEAGIVVLAPLAAAALWALLHTPHGLVFLLAMAAALVVPVVAAVSILRRRPRAVTPADRVTLGRVGLTGVVAAATVLVLAGSLPARTWLVAAVIGAALLLDAIDGWVARSTGTATDAGARLDMESDAALLLVLSLLAAPTVGWWVLAIGVMRYVFVAASWIRPTLRGDLPYSSFRRTVAAVQGVALLIALIPIVPVPLAAASAAIALVLLAASFGRDIIALERA</sequence>
<dbReference type="InterPro" id="IPR048254">
    <property type="entry name" value="CDP_ALCOHOL_P_TRANSF_CS"/>
</dbReference>
<dbReference type="EMBL" id="JAHWXI010000009">
    <property type="protein sequence ID" value="MDN4464638.1"/>
    <property type="molecule type" value="Genomic_DNA"/>
</dbReference>
<keyword evidence="3" id="KW-1133">Transmembrane helix</keyword>
<feature type="transmembrane region" description="Helical" evidence="3">
    <location>
        <begin position="153"/>
        <end position="186"/>
    </location>
</feature>
<keyword evidence="3" id="KW-0472">Membrane</keyword>
<dbReference type="Pfam" id="PF01066">
    <property type="entry name" value="CDP-OH_P_transf"/>
    <property type="match status" value="1"/>
</dbReference>
<keyword evidence="1 2" id="KW-0808">Transferase</keyword>
<feature type="transmembrane region" description="Helical" evidence="3">
    <location>
        <begin position="85"/>
        <end position="106"/>
    </location>
</feature>
<feature type="transmembrane region" description="Helical" evidence="3">
    <location>
        <begin position="206"/>
        <end position="239"/>
    </location>
</feature>
<organism evidence="4 5">
    <name type="scientific">Microbacterium aurantiacum</name>
    <dbReference type="NCBI Taxonomy" id="162393"/>
    <lineage>
        <taxon>Bacteria</taxon>
        <taxon>Bacillati</taxon>
        <taxon>Actinomycetota</taxon>
        <taxon>Actinomycetes</taxon>
        <taxon>Micrococcales</taxon>
        <taxon>Microbacteriaceae</taxon>
        <taxon>Microbacterium</taxon>
    </lineage>
</organism>
<dbReference type="InterPro" id="IPR043130">
    <property type="entry name" value="CDP-OH_PTrfase_TM_dom"/>
</dbReference>
<protein>
    <submittedName>
        <fullName evidence="4">CDP-alcohol phosphatidyltransferase family protein</fullName>
    </submittedName>
</protein>
<proteinExistence type="inferred from homology"/>
<dbReference type="RefSeq" id="WP_301134154.1">
    <property type="nucleotide sequence ID" value="NZ_BAAAUQ010000014.1"/>
</dbReference>
<comment type="similarity">
    <text evidence="2">Belongs to the CDP-alcohol phosphatidyltransferase class-I family.</text>
</comment>
<dbReference type="Proteomes" id="UP001172731">
    <property type="component" value="Unassembled WGS sequence"/>
</dbReference>
<name>A0ABT8FTI8_9MICO</name>
<feature type="transmembrane region" description="Helical" evidence="3">
    <location>
        <begin position="112"/>
        <end position="132"/>
    </location>
</feature>
<comment type="caution">
    <text evidence="4">The sequence shown here is derived from an EMBL/GenBank/DDBJ whole genome shotgun (WGS) entry which is preliminary data.</text>
</comment>
<evidence type="ECO:0000256" key="3">
    <source>
        <dbReference type="SAM" id="Phobius"/>
    </source>
</evidence>
<gene>
    <name evidence="4" type="ORF">KZC48_09520</name>
</gene>
<feature type="transmembrane region" description="Helical" evidence="3">
    <location>
        <begin position="21"/>
        <end position="45"/>
    </location>
</feature>
<evidence type="ECO:0000313" key="4">
    <source>
        <dbReference type="EMBL" id="MDN4464638.1"/>
    </source>
</evidence>
<evidence type="ECO:0000256" key="1">
    <source>
        <dbReference type="ARBA" id="ARBA00022679"/>
    </source>
</evidence>